<feature type="active site" description="Proton acceptor; for ring-opening step" evidence="4">
    <location>
        <position position="138"/>
    </location>
</feature>
<dbReference type="GO" id="GO:0004342">
    <property type="term" value="F:glucosamine-6-phosphate deaminase activity"/>
    <property type="evidence" value="ECO:0007669"/>
    <property type="project" value="UniProtKB-UniRule"/>
</dbReference>
<evidence type="ECO:0000256" key="2">
    <source>
        <dbReference type="ARBA" id="ARBA00022801"/>
    </source>
</evidence>
<keyword evidence="2 4" id="KW-0378">Hydrolase</keyword>
<feature type="active site" description="For ring-opening step" evidence="4">
    <location>
        <position position="143"/>
    </location>
</feature>
<dbReference type="NCBIfam" id="TIGR00502">
    <property type="entry name" value="nagB"/>
    <property type="match status" value="1"/>
</dbReference>
<evidence type="ECO:0000313" key="6">
    <source>
        <dbReference type="EMBL" id="KIL52861.1"/>
    </source>
</evidence>
<proteinExistence type="inferred from homology"/>
<comment type="caution">
    <text evidence="6">The sequence shown here is derived from an EMBL/GenBank/DDBJ whole genome shotgun (WGS) entry which is preliminary data.</text>
</comment>
<feature type="active site" description="Proton acceptor; for enolization step" evidence="4">
    <location>
        <position position="67"/>
    </location>
</feature>
<comment type="similarity">
    <text evidence="4">Belongs to the glucosamine/galactosamine-6-phosphate isomerase family. NagB subfamily.</text>
</comment>
<name>A0A0C2W8E5_9BACL</name>
<comment type="function">
    <text evidence="4">Catalyzes the reversible isomerization-deamination of glucosamine 6-phosphate (GlcN6P) to form fructose 6-phosphate (Fru6P) and ammonium ion.</text>
</comment>
<dbReference type="InterPro" id="IPR037171">
    <property type="entry name" value="NagB/RpiA_transferase-like"/>
</dbReference>
<evidence type="ECO:0000256" key="1">
    <source>
        <dbReference type="ARBA" id="ARBA00000644"/>
    </source>
</evidence>
<comment type="pathway">
    <text evidence="4">Amino-sugar metabolism; N-acetylneuraminate degradation; D-fructose 6-phosphate from N-acetylneuraminate: step 5/5.</text>
</comment>
<dbReference type="AlphaFoldDB" id="A0A0C2W8E5"/>
<keyword evidence="3 4" id="KW-0119">Carbohydrate metabolism</keyword>
<gene>
    <name evidence="4" type="primary">nagB</name>
    <name evidence="6" type="ORF">KR50_01900</name>
</gene>
<dbReference type="PANTHER" id="PTHR11280">
    <property type="entry name" value="GLUCOSAMINE-6-PHOSPHATE ISOMERASE"/>
    <property type="match status" value="1"/>
</dbReference>
<keyword evidence="7" id="KW-1185">Reference proteome</keyword>
<dbReference type="FunFam" id="3.40.50.1360:FF:000003">
    <property type="entry name" value="Glucosamine-6-phosphate deaminase"/>
    <property type="match status" value="1"/>
</dbReference>
<dbReference type="GO" id="GO:0042802">
    <property type="term" value="F:identical protein binding"/>
    <property type="evidence" value="ECO:0007669"/>
    <property type="project" value="TreeGrafter"/>
</dbReference>
<evidence type="ECO:0000313" key="7">
    <source>
        <dbReference type="Proteomes" id="UP000031972"/>
    </source>
</evidence>
<accession>A0A0C2W8E5</accession>
<dbReference type="Proteomes" id="UP000031972">
    <property type="component" value="Unassembled WGS sequence"/>
</dbReference>
<dbReference type="GO" id="GO:0019262">
    <property type="term" value="P:N-acetylneuraminate catabolic process"/>
    <property type="evidence" value="ECO:0007669"/>
    <property type="project" value="UniProtKB-UniRule"/>
</dbReference>
<dbReference type="SUPFAM" id="SSF100950">
    <property type="entry name" value="NagB/RpiA/CoA transferase-like"/>
    <property type="match status" value="1"/>
</dbReference>
<comment type="catalytic activity">
    <reaction evidence="1 4">
        <text>alpha-D-glucosamine 6-phosphate + H2O = beta-D-fructose 6-phosphate + NH4(+)</text>
        <dbReference type="Rhea" id="RHEA:12172"/>
        <dbReference type="ChEBI" id="CHEBI:15377"/>
        <dbReference type="ChEBI" id="CHEBI:28938"/>
        <dbReference type="ChEBI" id="CHEBI:57634"/>
        <dbReference type="ChEBI" id="CHEBI:75989"/>
        <dbReference type="EC" id="3.5.99.6"/>
    </reaction>
</comment>
<protein>
    <recommendedName>
        <fullName evidence="4">Glucosamine-6-phosphate deaminase</fullName>
        <ecNumber evidence="4">3.5.99.6</ecNumber>
    </recommendedName>
    <alternativeName>
        <fullName evidence="4">GlcN6P deaminase</fullName>
        <shortName evidence="4">GNPDA</shortName>
    </alternativeName>
    <alternativeName>
        <fullName evidence="4">Glucosamine-6-phosphate isomerase</fullName>
    </alternativeName>
</protein>
<feature type="active site" description="For ring-opening step" evidence="4">
    <location>
        <position position="136"/>
    </location>
</feature>
<sequence>MNLIVVNHYEELSQKAAEIIEQLIQSHPASILGLATGSTPIGLYQELIKRYQQGAISFEKVRTINLDEYIGLAEDHPQSYHAFMKKHLFDEIAIPKEQTHLPNGNASFLDEECLRYERLIEKIGPADVQLLGIGSNGHIGFNEPGSSFSSETHVIKLAQSTREANARFFHSVDEVPSHAITMGIASILKSKKILLLASGPSKTAALRRLLQQKKEEAFPASVLCSHPHVTLIADREAWADLPQPETI</sequence>
<dbReference type="GO" id="GO:0006046">
    <property type="term" value="P:N-acetylglucosamine catabolic process"/>
    <property type="evidence" value="ECO:0007669"/>
    <property type="project" value="UniProtKB-UniRule"/>
</dbReference>
<dbReference type="HAMAP" id="MF_01241">
    <property type="entry name" value="GlcN6P_deamin"/>
    <property type="match status" value="1"/>
</dbReference>
<dbReference type="CDD" id="cd01399">
    <property type="entry name" value="GlcN6P_deaminase"/>
    <property type="match status" value="1"/>
</dbReference>
<dbReference type="EMBL" id="JXRR01000001">
    <property type="protein sequence ID" value="KIL52861.1"/>
    <property type="molecule type" value="Genomic_DNA"/>
</dbReference>
<dbReference type="InterPro" id="IPR006148">
    <property type="entry name" value="Glc/Gal-6P_isomerase"/>
</dbReference>
<evidence type="ECO:0000259" key="5">
    <source>
        <dbReference type="Pfam" id="PF01182"/>
    </source>
</evidence>
<dbReference type="Pfam" id="PF01182">
    <property type="entry name" value="Glucosamine_iso"/>
    <property type="match status" value="1"/>
</dbReference>
<evidence type="ECO:0000256" key="4">
    <source>
        <dbReference type="HAMAP-Rule" id="MF_01241"/>
    </source>
</evidence>
<dbReference type="Gene3D" id="3.40.50.1360">
    <property type="match status" value="1"/>
</dbReference>
<dbReference type="EC" id="3.5.99.6" evidence="4"/>
<dbReference type="PATRIC" id="fig|220754.4.peg.193"/>
<dbReference type="GO" id="GO:0006043">
    <property type="term" value="P:glucosamine catabolic process"/>
    <property type="evidence" value="ECO:0007669"/>
    <property type="project" value="TreeGrafter"/>
</dbReference>
<dbReference type="GO" id="GO:0005975">
    <property type="term" value="P:carbohydrate metabolic process"/>
    <property type="evidence" value="ECO:0007669"/>
    <property type="project" value="InterPro"/>
</dbReference>
<dbReference type="InterPro" id="IPR004547">
    <property type="entry name" value="Glucosamine6P_isomerase"/>
</dbReference>
<organism evidence="6 7">
    <name type="scientific">Jeotgalibacillus campisalis</name>
    <dbReference type="NCBI Taxonomy" id="220754"/>
    <lineage>
        <taxon>Bacteria</taxon>
        <taxon>Bacillati</taxon>
        <taxon>Bacillota</taxon>
        <taxon>Bacilli</taxon>
        <taxon>Bacillales</taxon>
        <taxon>Caryophanaceae</taxon>
        <taxon>Jeotgalibacillus</taxon>
    </lineage>
</organism>
<dbReference type="PANTHER" id="PTHR11280:SF5">
    <property type="entry name" value="GLUCOSAMINE-6-PHOSPHATE ISOMERASE"/>
    <property type="match status" value="1"/>
</dbReference>
<feature type="domain" description="Glucosamine/galactosamine-6-phosphate isomerase" evidence="5">
    <location>
        <begin position="10"/>
        <end position="224"/>
    </location>
</feature>
<evidence type="ECO:0000256" key="3">
    <source>
        <dbReference type="ARBA" id="ARBA00023277"/>
    </source>
</evidence>
<dbReference type="GO" id="GO:0005737">
    <property type="term" value="C:cytoplasm"/>
    <property type="evidence" value="ECO:0007669"/>
    <property type="project" value="TreeGrafter"/>
</dbReference>
<comment type="caution">
    <text evidence="4">Lacks conserved residue(s) required for the propagation of feature annotation.</text>
</comment>
<reference evidence="6 7" key="1">
    <citation type="submission" date="2015-01" db="EMBL/GenBank/DDBJ databases">
        <title>Jeotgalibacillus campisalis genome sequencing.</title>
        <authorList>
            <person name="Goh K.M."/>
            <person name="Chan K.-G."/>
            <person name="Yaakop A.S."/>
            <person name="Ee R."/>
            <person name="Gan H.M."/>
            <person name="Chan C.S."/>
        </authorList>
    </citation>
    <scope>NUCLEOTIDE SEQUENCE [LARGE SCALE GENOMIC DNA]</scope>
    <source>
        <strain evidence="6 7">SF-57</strain>
    </source>
</reference>
<dbReference type="UniPathway" id="UPA00629">
    <property type="reaction ID" value="UER00684"/>
</dbReference>